<protein>
    <recommendedName>
        <fullName evidence="4">Lsr2 protein</fullName>
    </recommendedName>
</protein>
<dbReference type="Proteomes" id="UP001500908">
    <property type="component" value="Unassembled WGS sequence"/>
</dbReference>
<gene>
    <name evidence="2" type="ORF">GCM10022402_32910</name>
</gene>
<feature type="region of interest" description="Disordered" evidence="1">
    <location>
        <begin position="59"/>
        <end position="171"/>
    </location>
</feature>
<accession>A0ABP7FXZ4</accession>
<reference evidence="3" key="1">
    <citation type="journal article" date="2019" name="Int. J. Syst. Evol. Microbiol.">
        <title>The Global Catalogue of Microorganisms (GCM) 10K type strain sequencing project: providing services to taxonomists for standard genome sequencing and annotation.</title>
        <authorList>
            <consortium name="The Broad Institute Genomics Platform"/>
            <consortium name="The Broad Institute Genome Sequencing Center for Infectious Disease"/>
            <person name="Wu L."/>
            <person name="Ma J."/>
        </authorList>
    </citation>
    <scope>NUCLEOTIDE SEQUENCE [LARGE SCALE GENOMIC DNA]</scope>
    <source>
        <strain evidence="3">JCM 17137</strain>
    </source>
</reference>
<dbReference type="EMBL" id="BAABDD010000016">
    <property type="protein sequence ID" value="GAA3751239.1"/>
    <property type="molecule type" value="Genomic_DNA"/>
</dbReference>
<keyword evidence="3" id="KW-1185">Reference proteome</keyword>
<evidence type="ECO:0000313" key="3">
    <source>
        <dbReference type="Proteomes" id="UP001500908"/>
    </source>
</evidence>
<dbReference type="RefSeq" id="WP_344972786.1">
    <property type="nucleotide sequence ID" value="NZ_BAABDD010000016.1"/>
</dbReference>
<sequence>MSPLEATVARLHRRFPGATIWHGSHTRQWWALLPGHPRLMEAATPEALEQLITAVGATGHRDQPHGRHPRTREQPGGQRPQRREQPHGWHTHEQYAHERSRERHTREQYAREWSGERPGAGWVPPRPARPRRPDPPARGADSTTTAPMAAVSAGRRPVRPRHRRRRDTAPS</sequence>
<evidence type="ECO:0008006" key="4">
    <source>
        <dbReference type="Google" id="ProtNLM"/>
    </source>
</evidence>
<proteinExistence type="predicted"/>
<name>A0ABP7FXZ4_9ACTN</name>
<feature type="compositionally biased region" description="Basic residues" evidence="1">
    <location>
        <begin position="156"/>
        <end position="171"/>
    </location>
</feature>
<comment type="caution">
    <text evidence="2">The sequence shown here is derived from an EMBL/GenBank/DDBJ whole genome shotgun (WGS) entry which is preliminary data.</text>
</comment>
<organism evidence="2 3">
    <name type="scientific">Salinactinospora qingdaonensis</name>
    <dbReference type="NCBI Taxonomy" id="702744"/>
    <lineage>
        <taxon>Bacteria</taxon>
        <taxon>Bacillati</taxon>
        <taxon>Actinomycetota</taxon>
        <taxon>Actinomycetes</taxon>
        <taxon>Streptosporangiales</taxon>
        <taxon>Nocardiopsidaceae</taxon>
        <taxon>Salinactinospora</taxon>
    </lineage>
</organism>
<evidence type="ECO:0000256" key="1">
    <source>
        <dbReference type="SAM" id="MobiDB-lite"/>
    </source>
</evidence>
<evidence type="ECO:0000313" key="2">
    <source>
        <dbReference type="EMBL" id="GAA3751239.1"/>
    </source>
</evidence>
<feature type="compositionally biased region" description="Basic and acidic residues" evidence="1">
    <location>
        <begin position="81"/>
        <end position="115"/>
    </location>
</feature>